<keyword evidence="8 15" id="KW-0547">Nucleotide-binding</keyword>
<evidence type="ECO:0000256" key="10">
    <source>
        <dbReference type="ARBA" id="ARBA00022827"/>
    </source>
</evidence>
<accession>A0A1M4W085</accession>
<dbReference type="SMART" id="SM00904">
    <property type="entry name" value="Flavokinase"/>
    <property type="match status" value="1"/>
</dbReference>
<dbReference type="SUPFAM" id="SSF82114">
    <property type="entry name" value="Riboflavin kinase-like"/>
    <property type="match status" value="1"/>
</dbReference>
<evidence type="ECO:0000256" key="11">
    <source>
        <dbReference type="ARBA" id="ARBA00022840"/>
    </source>
</evidence>
<dbReference type="RefSeq" id="WP_073040260.1">
    <property type="nucleotide sequence ID" value="NZ_FQUO01000002.1"/>
</dbReference>
<dbReference type="GO" id="GO:0009398">
    <property type="term" value="P:FMN biosynthetic process"/>
    <property type="evidence" value="ECO:0007669"/>
    <property type="project" value="UniProtKB-UniRule"/>
</dbReference>
<dbReference type="InterPro" id="IPR002606">
    <property type="entry name" value="Riboflavin_kinase_bac"/>
</dbReference>
<evidence type="ECO:0000256" key="12">
    <source>
        <dbReference type="ARBA" id="ARBA00023268"/>
    </source>
</evidence>
<keyword evidence="9 15" id="KW-0418">Kinase</keyword>
<dbReference type="OrthoDB" id="9803667at2"/>
<keyword evidence="10 15" id="KW-0274">FAD</keyword>
<dbReference type="InterPro" id="IPR015865">
    <property type="entry name" value="Riboflavin_kinase_bac/euk"/>
</dbReference>
<keyword evidence="4 15" id="KW-0285">Flavoprotein</keyword>
<proteinExistence type="inferred from homology"/>
<evidence type="ECO:0000256" key="15">
    <source>
        <dbReference type="PIRNR" id="PIRNR004491"/>
    </source>
</evidence>
<evidence type="ECO:0000256" key="9">
    <source>
        <dbReference type="ARBA" id="ARBA00022777"/>
    </source>
</evidence>
<dbReference type="Proteomes" id="UP000184368">
    <property type="component" value="Unassembled WGS sequence"/>
</dbReference>
<dbReference type="EC" id="2.7.7.2" evidence="15"/>
<keyword evidence="7 15" id="KW-0548">Nucleotidyltransferase</keyword>
<dbReference type="InterPro" id="IPR023465">
    <property type="entry name" value="Riboflavin_kinase_dom_sf"/>
</dbReference>
<comment type="pathway">
    <text evidence="2 15">Cofactor biosynthesis; FAD biosynthesis; FAD from FMN: step 1/1.</text>
</comment>
<dbReference type="Gene3D" id="2.40.30.30">
    <property type="entry name" value="Riboflavin kinase-like"/>
    <property type="match status" value="1"/>
</dbReference>
<dbReference type="GO" id="GO:0003919">
    <property type="term" value="F:FMN adenylyltransferase activity"/>
    <property type="evidence" value="ECO:0007669"/>
    <property type="project" value="UniProtKB-UniRule"/>
</dbReference>
<dbReference type="GO" id="GO:0006747">
    <property type="term" value="P:FAD biosynthetic process"/>
    <property type="evidence" value="ECO:0007669"/>
    <property type="project" value="UniProtKB-UniRule"/>
</dbReference>
<dbReference type="UniPathway" id="UPA00276">
    <property type="reaction ID" value="UER00406"/>
</dbReference>
<dbReference type="InterPro" id="IPR014729">
    <property type="entry name" value="Rossmann-like_a/b/a_fold"/>
</dbReference>
<dbReference type="EC" id="2.7.1.26" evidence="15"/>
<evidence type="ECO:0000256" key="13">
    <source>
        <dbReference type="ARBA" id="ARBA00047880"/>
    </source>
</evidence>
<dbReference type="GO" id="GO:0008531">
    <property type="term" value="F:riboflavin kinase activity"/>
    <property type="evidence" value="ECO:0007669"/>
    <property type="project" value="UniProtKB-UniRule"/>
</dbReference>
<comment type="catalytic activity">
    <reaction evidence="14 15">
        <text>FMN + ATP + H(+) = FAD + diphosphate</text>
        <dbReference type="Rhea" id="RHEA:17237"/>
        <dbReference type="ChEBI" id="CHEBI:15378"/>
        <dbReference type="ChEBI" id="CHEBI:30616"/>
        <dbReference type="ChEBI" id="CHEBI:33019"/>
        <dbReference type="ChEBI" id="CHEBI:57692"/>
        <dbReference type="ChEBI" id="CHEBI:58210"/>
        <dbReference type="EC" id="2.7.7.2"/>
    </reaction>
</comment>
<organism evidence="17 18">
    <name type="scientific">Cnuella takakiae</name>
    <dbReference type="NCBI Taxonomy" id="1302690"/>
    <lineage>
        <taxon>Bacteria</taxon>
        <taxon>Pseudomonadati</taxon>
        <taxon>Bacteroidota</taxon>
        <taxon>Chitinophagia</taxon>
        <taxon>Chitinophagales</taxon>
        <taxon>Chitinophagaceae</taxon>
        <taxon>Cnuella</taxon>
    </lineage>
</organism>
<dbReference type="Gene3D" id="3.40.50.620">
    <property type="entry name" value="HUPs"/>
    <property type="match status" value="1"/>
</dbReference>
<dbReference type="PANTHER" id="PTHR22749">
    <property type="entry name" value="RIBOFLAVIN KINASE/FMN ADENYLYLTRANSFERASE"/>
    <property type="match status" value="1"/>
</dbReference>
<dbReference type="GO" id="GO:0005524">
    <property type="term" value="F:ATP binding"/>
    <property type="evidence" value="ECO:0007669"/>
    <property type="project" value="UniProtKB-UniRule"/>
</dbReference>
<evidence type="ECO:0000256" key="6">
    <source>
        <dbReference type="ARBA" id="ARBA00022679"/>
    </source>
</evidence>
<comment type="pathway">
    <text evidence="3 15">Cofactor biosynthesis; FMN biosynthesis; FMN from riboflavin (ATP route): step 1/1.</text>
</comment>
<dbReference type="EMBL" id="FQUO01000002">
    <property type="protein sequence ID" value="SHE74681.1"/>
    <property type="molecule type" value="Genomic_DNA"/>
</dbReference>
<keyword evidence="5 15" id="KW-0288">FMN</keyword>
<protein>
    <recommendedName>
        <fullName evidence="15">Riboflavin biosynthesis protein</fullName>
    </recommendedName>
    <domain>
        <recommendedName>
            <fullName evidence="15">Riboflavin kinase</fullName>
            <ecNumber evidence="15">2.7.1.26</ecNumber>
        </recommendedName>
        <alternativeName>
            <fullName evidence="15">Flavokinase</fullName>
        </alternativeName>
    </domain>
    <domain>
        <recommendedName>
            <fullName evidence="15">FMN adenylyltransferase</fullName>
            <ecNumber evidence="15">2.7.7.2</ecNumber>
        </recommendedName>
        <alternativeName>
            <fullName evidence="15">FAD pyrophosphorylase</fullName>
        </alternativeName>
        <alternativeName>
            <fullName evidence="15">FAD synthase</fullName>
        </alternativeName>
    </domain>
</protein>
<evidence type="ECO:0000313" key="17">
    <source>
        <dbReference type="EMBL" id="SHE74681.1"/>
    </source>
</evidence>
<dbReference type="NCBIfam" id="TIGR00083">
    <property type="entry name" value="ribF"/>
    <property type="match status" value="1"/>
</dbReference>
<dbReference type="STRING" id="1302690.BUE76_11535"/>
<keyword evidence="18" id="KW-1185">Reference proteome</keyword>
<name>A0A1M4W085_9BACT</name>
<evidence type="ECO:0000256" key="8">
    <source>
        <dbReference type="ARBA" id="ARBA00022741"/>
    </source>
</evidence>
<comment type="similarity">
    <text evidence="15">Belongs to the ribF family.</text>
</comment>
<comment type="catalytic activity">
    <reaction evidence="13 15">
        <text>riboflavin + ATP = FMN + ADP + H(+)</text>
        <dbReference type="Rhea" id="RHEA:14357"/>
        <dbReference type="ChEBI" id="CHEBI:15378"/>
        <dbReference type="ChEBI" id="CHEBI:30616"/>
        <dbReference type="ChEBI" id="CHEBI:57986"/>
        <dbReference type="ChEBI" id="CHEBI:58210"/>
        <dbReference type="ChEBI" id="CHEBI:456216"/>
        <dbReference type="EC" id="2.7.1.26"/>
    </reaction>
</comment>
<evidence type="ECO:0000256" key="3">
    <source>
        <dbReference type="ARBA" id="ARBA00005201"/>
    </source>
</evidence>
<evidence type="ECO:0000256" key="14">
    <source>
        <dbReference type="ARBA" id="ARBA00049494"/>
    </source>
</evidence>
<sequence>MQVHHSIDALPPFRNAVITIGTFDGVHAGHRQIIAALKAEAAAIDGETVIITFHPHPRKVVYPDVPLQLINTLAEKTALLETQGIDHLVVVPFNEAFAALDAEAYVSQFLIARFQPHTIIIGYDHHFGKGRQGNFKLLEDRAATYGYKLIEIPQHVLDAVEISSTKVRKALLCGDVATANKLLGYPFFFSGLVVHGDKLGRTLGYPTANLQYTDPDKIQLSVGVYAVTAILDGRILKGMLSIGKRPTVNGLDERVEVNLFDFDEEIYGAALTIHVHQYLRGQERYPDLEALKAQLLLDKENSLRVLGGLVG</sequence>
<dbReference type="FunFam" id="3.40.50.620:FF:000021">
    <property type="entry name" value="Riboflavin biosynthesis protein"/>
    <property type="match status" value="1"/>
</dbReference>
<evidence type="ECO:0000256" key="4">
    <source>
        <dbReference type="ARBA" id="ARBA00022630"/>
    </source>
</evidence>
<evidence type="ECO:0000256" key="1">
    <source>
        <dbReference type="ARBA" id="ARBA00002121"/>
    </source>
</evidence>
<evidence type="ECO:0000256" key="5">
    <source>
        <dbReference type="ARBA" id="ARBA00022643"/>
    </source>
</evidence>
<keyword evidence="12" id="KW-0511">Multifunctional enzyme</keyword>
<comment type="function">
    <text evidence="1">Catalyzes the phosphorylation of riboflavin to FMN followed by the adenylation of FMN to FAD.</text>
</comment>
<dbReference type="PIRSF" id="PIRSF004491">
    <property type="entry name" value="FAD_Synth"/>
    <property type="match status" value="1"/>
</dbReference>
<evidence type="ECO:0000256" key="2">
    <source>
        <dbReference type="ARBA" id="ARBA00004726"/>
    </source>
</evidence>
<dbReference type="CDD" id="cd02064">
    <property type="entry name" value="FAD_synthetase_N"/>
    <property type="match status" value="1"/>
</dbReference>
<dbReference type="Pfam" id="PF06574">
    <property type="entry name" value="FAD_syn"/>
    <property type="match status" value="1"/>
</dbReference>
<keyword evidence="6 15" id="KW-0808">Transferase</keyword>
<dbReference type="Pfam" id="PF01687">
    <property type="entry name" value="Flavokinase"/>
    <property type="match status" value="1"/>
</dbReference>
<evidence type="ECO:0000259" key="16">
    <source>
        <dbReference type="SMART" id="SM00904"/>
    </source>
</evidence>
<dbReference type="InterPro" id="IPR023468">
    <property type="entry name" value="Riboflavin_kinase"/>
</dbReference>
<dbReference type="AlphaFoldDB" id="A0A1M4W085"/>
<evidence type="ECO:0000256" key="7">
    <source>
        <dbReference type="ARBA" id="ARBA00022695"/>
    </source>
</evidence>
<evidence type="ECO:0000313" key="18">
    <source>
        <dbReference type="Proteomes" id="UP000184368"/>
    </source>
</evidence>
<gene>
    <name evidence="17" type="ORF">SAMN05444008_102444</name>
</gene>
<reference evidence="17 18" key="1">
    <citation type="submission" date="2016-11" db="EMBL/GenBank/DDBJ databases">
        <authorList>
            <person name="Jaros S."/>
            <person name="Januszkiewicz K."/>
            <person name="Wedrychowicz H."/>
        </authorList>
    </citation>
    <scope>NUCLEOTIDE SEQUENCE [LARGE SCALE GENOMIC DNA]</scope>
    <source>
        <strain evidence="17 18">DSM 26897</strain>
    </source>
</reference>
<dbReference type="UniPathway" id="UPA00277">
    <property type="reaction ID" value="UER00407"/>
</dbReference>
<dbReference type="SUPFAM" id="SSF52374">
    <property type="entry name" value="Nucleotidylyl transferase"/>
    <property type="match status" value="1"/>
</dbReference>
<keyword evidence="11 15" id="KW-0067">ATP-binding</keyword>
<feature type="domain" description="Riboflavin kinase" evidence="16">
    <location>
        <begin position="182"/>
        <end position="307"/>
    </location>
</feature>
<dbReference type="GO" id="GO:0009231">
    <property type="term" value="P:riboflavin biosynthetic process"/>
    <property type="evidence" value="ECO:0007669"/>
    <property type="project" value="InterPro"/>
</dbReference>
<dbReference type="InterPro" id="IPR015864">
    <property type="entry name" value="FAD_synthase"/>
</dbReference>
<dbReference type="PANTHER" id="PTHR22749:SF6">
    <property type="entry name" value="RIBOFLAVIN KINASE"/>
    <property type="match status" value="1"/>
</dbReference>